<organism evidence="4 5">
    <name type="scientific">Endosaccharibacter trunci</name>
    <dbReference type="NCBI Taxonomy" id="2812733"/>
    <lineage>
        <taxon>Bacteria</taxon>
        <taxon>Pseudomonadati</taxon>
        <taxon>Pseudomonadota</taxon>
        <taxon>Alphaproteobacteria</taxon>
        <taxon>Acetobacterales</taxon>
        <taxon>Acetobacteraceae</taxon>
        <taxon>Endosaccharibacter</taxon>
    </lineage>
</organism>
<comment type="similarity">
    <text evidence="1 3">Belongs to the short-chain dehydrogenases/reductases (SDR) family.</text>
</comment>
<evidence type="ECO:0000313" key="4">
    <source>
        <dbReference type="EMBL" id="MCQ8277634.1"/>
    </source>
</evidence>
<evidence type="ECO:0000256" key="2">
    <source>
        <dbReference type="ARBA" id="ARBA00023002"/>
    </source>
</evidence>
<dbReference type="Pfam" id="PF00106">
    <property type="entry name" value="adh_short"/>
    <property type="match status" value="1"/>
</dbReference>
<dbReference type="PRINTS" id="PR00081">
    <property type="entry name" value="GDHRDH"/>
</dbReference>
<dbReference type="InterPro" id="IPR002347">
    <property type="entry name" value="SDR_fam"/>
</dbReference>
<gene>
    <name evidence="4" type="ORF">NFI95_04115</name>
</gene>
<evidence type="ECO:0000256" key="3">
    <source>
        <dbReference type="RuleBase" id="RU000363"/>
    </source>
</evidence>
<dbReference type="PRINTS" id="PR00080">
    <property type="entry name" value="SDRFAMILY"/>
</dbReference>
<evidence type="ECO:0000313" key="5">
    <source>
        <dbReference type="Proteomes" id="UP001524587"/>
    </source>
</evidence>
<dbReference type="SUPFAM" id="SSF51735">
    <property type="entry name" value="NAD(P)-binding Rossmann-fold domains"/>
    <property type="match status" value="1"/>
</dbReference>
<dbReference type="InterPro" id="IPR036291">
    <property type="entry name" value="NAD(P)-bd_dom_sf"/>
</dbReference>
<dbReference type="Gene3D" id="3.40.50.720">
    <property type="entry name" value="NAD(P)-binding Rossmann-like Domain"/>
    <property type="match status" value="1"/>
</dbReference>
<comment type="caution">
    <text evidence="4">The sequence shown here is derived from an EMBL/GenBank/DDBJ whole genome shotgun (WGS) entry which is preliminary data.</text>
</comment>
<name>A0ABT1W434_9PROT</name>
<sequence>MKIEGSVVLVTGANGGIGTALVQELLKRGADKIYVGARNVAALQPLLESSGRLVPLMLDVTKPDQIADAAATAHDVTLVINNAGLATFKGVLSASDTEAARQEMEVNYFGVLSLLQALRDTPALHRGGAVINILSILALVTLPVAGTYAAAKAAALALTRTLRAEVKNRGVQVLGVLPVQVDTAMGAPLPEPRLTPQEVASGALDALESGAEEVFPGALSQGAAKAFRDNPEAMQAELSKFVHTLD</sequence>
<dbReference type="EMBL" id="JAMSKV010000002">
    <property type="protein sequence ID" value="MCQ8277634.1"/>
    <property type="molecule type" value="Genomic_DNA"/>
</dbReference>
<dbReference type="Proteomes" id="UP001524587">
    <property type="component" value="Unassembled WGS sequence"/>
</dbReference>
<protein>
    <submittedName>
        <fullName evidence="4">SDR family NAD(P)-dependent oxidoreductase</fullName>
    </submittedName>
</protein>
<dbReference type="PANTHER" id="PTHR44196:SF1">
    <property type="entry name" value="DEHYDROGENASE_REDUCTASE SDR FAMILY MEMBER 7B"/>
    <property type="match status" value="1"/>
</dbReference>
<dbReference type="PANTHER" id="PTHR44196">
    <property type="entry name" value="DEHYDROGENASE/REDUCTASE SDR FAMILY MEMBER 7B"/>
    <property type="match status" value="1"/>
</dbReference>
<keyword evidence="5" id="KW-1185">Reference proteome</keyword>
<dbReference type="RefSeq" id="WP_422863076.1">
    <property type="nucleotide sequence ID" value="NZ_JAMSKV010000002.1"/>
</dbReference>
<reference evidence="4 5" key="1">
    <citation type="submission" date="2022-06" db="EMBL/GenBank/DDBJ databases">
        <title>Endosaccharibacter gen. nov., sp. nov., endophytic bacteria isolated from sugarcane.</title>
        <authorList>
            <person name="Pitiwittayakul N."/>
            <person name="Yukphan P."/>
            <person name="Charoenyingcharoen P."/>
            <person name="Tanasupawat S."/>
        </authorList>
    </citation>
    <scope>NUCLEOTIDE SEQUENCE [LARGE SCALE GENOMIC DNA]</scope>
    <source>
        <strain evidence="4 5">KSS8</strain>
    </source>
</reference>
<dbReference type="PROSITE" id="PS00061">
    <property type="entry name" value="ADH_SHORT"/>
    <property type="match status" value="1"/>
</dbReference>
<proteinExistence type="inferred from homology"/>
<accession>A0ABT1W434</accession>
<evidence type="ECO:0000256" key="1">
    <source>
        <dbReference type="ARBA" id="ARBA00006484"/>
    </source>
</evidence>
<dbReference type="InterPro" id="IPR020904">
    <property type="entry name" value="Sc_DH/Rdtase_CS"/>
</dbReference>
<keyword evidence="2" id="KW-0560">Oxidoreductase</keyword>